<dbReference type="AlphaFoldDB" id="A0A9W9EK80"/>
<gene>
    <name evidence="2" type="ORF">N7456_012656</name>
</gene>
<comment type="caution">
    <text evidence="2">The sequence shown here is derived from an EMBL/GenBank/DDBJ whole genome shotgun (WGS) entry which is preliminary data.</text>
</comment>
<dbReference type="Proteomes" id="UP001149165">
    <property type="component" value="Unassembled WGS sequence"/>
</dbReference>
<reference evidence="2" key="1">
    <citation type="submission" date="2022-11" db="EMBL/GenBank/DDBJ databases">
        <authorList>
            <person name="Petersen C."/>
        </authorList>
    </citation>
    <scope>NUCLEOTIDE SEQUENCE</scope>
    <source>
        <strain evidence="2">IBT 30069</strain>
    </source>
</reference>
<name>A0A9W9EK80_9EURO</name>
<accession>A0A9W9EK80</accession>
<keyword evidence="3" id="KW-1185">Reference proteome</keyword>
<reference evidence="2" key="2">
    <citation type="journal article" date="2023" name="IMA Fungus">
        <title>Comparative genomic study of the Penicillium genus elucidates a diverse pangenome and 15 lateral gene transfer events.</title>
        <authorList>
            <person name="Petersen C."/>
            <person name="Sorensen T."/>
            <person name="Nielsen M.R."/>
            <person name="Sondergaard T.E."/>
            <person name="Sorensen J.L."/>
            <person name="Fitzpatrick D.A."/>
            <person name="Frisvad J.C."/>
            <person name="Nielsen K.L."/>
        </authorList>
    </citation>
    <scope>NUCLEOTIDE SEQUENCE</scope>
    <source>
        <strain evidence="2">IBT 30069</strain>
    </source>
</reference>
<dbReference type="EMBL" id="JAPQKH010000008">
    <property type="protein sequence ID" value="KAJ5083229.1"/>
    <property type="molecule type" value="Genomic_DNA"/>
</dbReference>
<evidence type="ECO:0000313" key="3">
    <source>
        <dbReference type="Proteomes" id="UP001149165"/>
    </source>
</evidence>
<keyword evidence="1" id="KW-0812">Transmembrane</keyword>
<protein>
    <submittedName>
        <fullName evidence="2">Uncharacterized protein</fullName>
    </submittedName>
</protein>
<keyword evidence="1" id="KW-1133">Transmembrane helix</keyword>
<evidence type="ECO:0000313" key="2">
    <source>
        <dbReference type="EMBL" id="KAJ5083229.1"/>
    </source>
</evidence>
<keyword evidence="1" id="KW-0472">Membrane</keyword>
<evidence type="ECO:0000256" key="1">
    <source>
        <dbReference type="SAM" id="Phobius"/>
    </source>
</evidence>
<proteinExistence type="predicted"/>
<sequence>MAAISLPSRSQAPSFHALIKRGKGNFASRNPGVVLVFCIVFLVALGVVSLFIYRRVLQKKAEREKFQMTEGS</sequence>
<dbReference type="OrthoDB" id="5402816at2759"/>
<feature type="transmembrane region" description="Helical" evidence="1">
    <location>
        <begin position="33"/>
        <end position="53"/>
    </location>
</feature>
<organism evidence="2 3">
    <name type="scientific">Penicillium angulare</name>
    <dbReference type="NCBI Taxonomy" id="116970"/>
    <lineage>
        <taxon>Eukaryota</taxon>
        <taxon>Fungi</taxon>
        <taxon>Dikarya</taxon>
        <taxon>Ascomycota</taxon>
        <taxon>Pezizomycotina</taxon>
        <taxon>Eurotiomycetes</taxon>
        <taxon>Eurotiomycetidae</taxon>
        <taxon>Eurotiales</taxon>
        <taxon>Aspergillaceae</taxon>
        <taxon>Penicillium</taxon>
    </lineage>
</organism>